<proteinExistence type="predicted"/>
<evidence type="ECO:0000313" key="2">
    <source>
        <dbReference type="EMBL" id="CUO47389.1"/>
    </source>
</evidence>
<feature type="transmembrane region" description="Helical" evidence="1">
    <location>
        <begin position="12"/>
        <end position="31"/>
    </location>
</feature>
<protein>
    <submittedName>
        <fullName evidence="2">Uncharacterized protein</fullName>
    </submittedName>
</protein>
<dbReference type="AlphaFoldDB" id="A0A174FFE8"/>
<keyword evidence="1" id="KW-1133">Transmembrane helix</keyword>
<evidence type="ECO:0000256" key="1">
    <source>
        <dbReference type="SAM" id="Phobius"/>
    </source>
</evidence>
<evidence type="ECO:0000313" key="3">
    <source>
        <dbReference type="Proteomes" id="UP000095419"/>
    </source>
</evidence>
<dbReference type="EMBL" id="CYZF01000004">
    <property type="protein sequence ID" value="CUO47389.1"/>
    <property type="molecule type" value="Genomic_DNA"/>
</dbReference>
<keyword evidence="1" id="KW-0812">Transmembrane</keyword>
<dbReference type="Proteomes" id="UP000095419">
    <property type="component" value="Unassembled WGS sequence"/>
</dbReference>
<sequence length="32" mass="3800">MRNLNIDSLKFYLFIGVFLFHHAGLFCPIEWG</sequence>
<reference evidence="2 3" key="1">
    <citation type="submission" date="2015-09" db="EMBL/GenBank/DDBJ databases">
        <authorList>
            <consortium name="Pathogen Informatics"/>
        </authorList>
    </citation>
    <scope>NUCLEOTIDE SEQUENCE [LARGE SCALE GENOMIC DNA]</scope>
    <source>
        <strain evidence="2 3">2789STDY5608791</strain>
    </source>
</reference>
<gene>
    <name evidence="2" type="ORF">ERS417307_01794</name>
</gene>
<keyword evidence="1" id="KW-0472">Membrane</keyword>
<name>A0A174FFE8_BACUN</name>
<organism evidence="2 3">
    <name type="scientific">Bacteroides uniformis</name>
    <dbReference type="NCBI Taxonomy" id="820"/>
    <lineage>
        <taxon>Bacteria</taxon>
        <taxon>Pseudomonadati</taxon>
        <taxon>Bacteroidota</taxon>
        <taxon>Bacteroidia</taxon>
        <taxon>Bacteroidales</taxon>
        <taxon>Bacteroidaceae</taxon>
        <taxon>Bacteroides</taxon>
    </lineage>
</organism>
<accession>A0A174FFE8</accession>